<evidence type="ECO:0000256" key="1">
    <source>
        <dbReference type="SAM" id="Coils"/>
    </source>
</evidence>
<dbReference type="Pfam" id="PF16704">
    <property type="entry name" value="Rab_bind"/>
    <property type="match status" value="1"/>
</dbReference>
<dbReference type="WBParaSite" id="SMUV_0000641401-mRNA-1">
    <property type="protein sequence ID" value="SMUV_0000641401-mRNA-1"/>
    <property type="gene ID" value="SMUV_0000641401"/>
</dbReference>
<feature type="coiled-coil region" evidence="1">
    <location>
        <begin position="48"/>
        <end position="413"/>
    </location>
</feature>
<evidence type="ECO:0000256" key="2">
    <source>
        <dbReference type="SAM" id="MobiDB-lite"/>
    </source>
</evidence>
<dbReference type="Proteomes" id="UP000046393">
    <property type="component" value="Unplaced"/>
</dbReference>
<dbReference type="STRING" id="451379.A0A0N5AP48"/>
<organism evidence="4 5">
    <name type="scientific">Syphacia muris</name>
    <dbReference type="NCBI Taxonomy" id="451379"/>
    <lineage>
        <taxon>Eukaryota</taxon>
        <taxon>Metazoa</taxon>
        <taxon>Ecdysozoa</taxon>
        <taxon>Nematoda</taxon>
        <taxon>Chromadorea</taxon>
        <taxon>Rhabditida</taxon>
        <taxon>Spirurina</taxon>
        <taxon>Oxyuridomorpha</taxon>
        <taxon>Oxyuroidea</taxon>
        <taxon>Oxyuridae</taxon>
        <taxon>Syphacia</taxon>
    </lineage>
</organism>
<dbReference type="Gene3D" id="1.10.220.60">
    <property type="entry name" value="GRIP domain"/>
    <property type="match status" value="1"/>
</dbReference>
<feature type="region of interest" description="Disordered" evidence="2">
    <location>
        <begin position="1"/>
        <end position="23"/>
    </location>
</feature>
<dbReference type="Pfam" id="PF01465">
    <property type="entry name" value="GRIP"/>
    <property type="match status" value="1"/>
</dbReference>
<feature type="domain" description="GRIP" evidence="3">
    <location>
        <begin position="609"/>
        <end position="660"/>
    </location>
</feature>
<reference evidence="5" key="1">
    <citation type="submission" date="2017-02" db="UniProtKB">
        <authorList>
            <consortium name="WormBaseParasite"/>
        </authorList>
    </citation>
    <scope>IDENTIFICATION</scope>
</reference>
<proteinExistence type="predicted"/>
<evidence type="ECO:0000259" key="3">
    <source>
        <dbReference type="PROSITE" id="PS50913"/>
    </source>
</evidence>
<keyword evidence="1" id="KW-0175">Coiled coil</keyword>
<dbReference type="InterPro" id="IPR032023">
    <property type="entry name" value="GCC2_Rab_bind"/>
</dbReference>
<sequence length="686" mass="79334">MSGDAVRLSLPPSASATPRSKLESLSREDLIYFIKKQVDNLKLSRLENSKLSEEILSLRNALKDSEASDKNVNLTEGHNFERTDLEKENKQLKKDVDSLKDLIANLEKKLEENKTTDNTATAVQEQKDEEDVSEAREELMKVKNQNKELQWTVDELRSLLDDTNQELTAFKEKRSVENVFSLEIADYEKTVEKLQKELKFSKEECKSLTNDLTKSRDEFAAVSDEKVRLNTSLNKMKAAILKMKTNFDEKKTANESAEKEILLLKEKISSLNEERDAEKLSFSEAISNSQQKIHQLEENVLLLNKEVESLRSVKESFQRQYEDLLEEHNTFKARATFVLQQKQSNNVEADEDRLESLEETIRSQKKSLENLMHSQHVLQDELAAEREYSLSLASKLREAEQQMNATLEAHKKKFRLSEQRQEFEARFVSEAQLNHELATQIDASSTQHKKEKEELLLKFDEERKETALKMEQLKKNLEEERQKLKEIECSKVDQNVSIQRPFHGDDINMSSHCQSPAPLVQNPVSFNEVTNDRTLEEVLYGDDLSVNPVENWEKCVQTINWENVAKKAQKQLENTREILSESEAANVRLMEQTKLLKAEIRRMERNGERTDHVANTEYLKNIIIKFLAPEKVDSEREQLIPVLATMLKLNNDEIELLNSVVQADAPIESNKMSGWGSYLHRWSGFS</sequence>
<name>A0A0N5AP48_9BILA</name>
<dbReference type="AlphaFoldDB" id="A0A0N5AP48"/>
<dbReference type="PROSITE" id="PS50913">
    <property type="entry name" value="GRIP"/>
    <property type="match status" value="1"/>
</dbReference>
<dbReference type="SMART" id="SM00755">
    <property type="entry name" value="Grip"/>
    <property type="match status" value="1"/>
</dbReference>
<evidence type="ECO:0000313" key="4">
    <source>
        <dbReference type="Proteomes" id="UP000046393"/>
    </source>
</evidence>
<feature type="coiled-coil region" evidence="1">
    <location>
        <begin position="445"/>
        <end position="490"/>
    </location>
</feature>
<dbReference type="InterPro" id="IPR000237">
    <property type="entry name" value="GRIP_dom"/>
</dbReference>
<evidence type="ECO:0000313" key="5">
    <source>
        <dbReference type="WBParaSite" id="SMUV_0000641401-mRNA-1"/>
    </source>
</evidence>
<protein>
    <submittedName>
        <fullName evidence="5">GRIP domain-containing protein</fullName>
    </submittedName>
</protein>
<feature type="coiled-coil region" evidence="1">
    <location>
        <begin position="565"/>
        <end position="606"/>
    </location>
</feature>
<keyword evidence="4" id="KW-1185">Reference proteome</keyword>
<accession>A0A0N5AP48</accession>